<proteinExistence type="predicted"/>
<reference evidence="1" key="1">
    <citation type="submission" date="2021-01" db="EMBL/GenBank/DDBJ databases">
        <authorList>
            <person name="Corre E."/>
            <person name="Pelletier E."/>
            <person name="Niang G."/>
            <person name="Scheremetjew M."/>
            <person name="Finn R."/>
            <person name="Kale V."/>
            <person name="Holt S."/>
            <person name="Cochrane G."/>
            <person name="Meng A."/>
            <person name="Brown T."/>
            <person name="Cohen L."/>
        </authorList>
    </citation>
    <scope>NUCLEOTIDE SEQUENCE</scope>
    <source>
        <strain evidence="1">CCMP281</strain>
    </source>
</reference>
<protein>
    <recommendedName>
        <fullName evidence="2">Trafficking protein particle complex 8</fullName>
    </recommendedName>
</protein>
<dbReference type="EMBL" id="HBHX01032033">
    <property type="protein sequence ID" value="CAE0117149.1"/>
    <property type="molecule type" value="Transcribed_RNA"/>
</dbReference>
<accession>A0A7S3AY99</accession>
<evidence type="ECO:0000313" key="1">
    <source>
        <dbReference type="EMBL" id="CAE0117149.1"/>
    </source>
</evidence>
<organism evidence="1">
    <name type="scientific">Haptolina ericina</name>
    <dbReference type="NCBI Taxonomy" id="156174"/>
    <lineage>
        <taxon>Eukaryota</taxon>
        <taxon>Haptista</taxon>
        <taxon>Haptophyta</taxon>
        <taxon>Prymnesiophyceae</taxon>
        <taxon>Prymnesiales</taxon>
        <taxon>Prymnesiaceae</taxon>
        <taxon>Haptolina</taxon>
    </lineage>
</organism>
<sequence length="292" mass="32655">MEAKAKQAAVEAVVATWDAQQPCFYFVHRDTILSCQTTSLPCMQQLRDSEQLVEERIDIESAFRGGGLIVKVLFVSHRWEAPGAPDGQGAQLKEVQRHLEENPGVELVWFDFWCMPQGERTIVEEKMFRLMLSAIADLYLTAKVLILLDNSYSSRFWTLFEAWSSMMTATADGVRTAEPSERRFTIRCIHNANPKYAIPQLLDLLSSKTPQEIHATLAKPDVVVTNARDKDTMLPVVGNTNEHVKTIFAKMHQQSPELGCTVDPNLAALAAEALRIAVATPIDAVLDEEDDL</sequence>
<name>A0A7S3AY99_9EUKA</name>
<dbReference type="AlphaFoldDB" id="A0A7S3AY99"/>
<gene>
    <name evidence="1" type="ORF">HERI1096_LOCUS17848</name>
</gene>
<evidence type="ECO:0008006" key="2">
    <source>
        <dbReference type="Google" id="ProtNLM"/>
    </source>
</evidence>